<gene>
    <name evidence="2" type="ORF">BC349_05910</name>
</gene>
<comment type="caution">
    <text evidence="2">The sequence shown here is derived from an EMBL/GenBank/DDBJ whole genome shotgun (WGS) entry which is preliminary data.</text>
</comment>
<sequence length="148" mass="17231">MYSYINATSMTINITENRYLREVQKDFNDLFPFLKIEFFKRMHGVEKPSPAQRMFSHNLTVGDARTIKTEGELPIDPSLTVSELEQSLWNRFGLSVQVFRKSGNLWLETTMTDKWTLGQQNDHGREISSPVEKAPQPADDYELKRDED</sequence>
<evidence type="ECO:0000256" key="1">
    <source>
        <dbReference type="SAM" id="MobiDB-lite"/>
    </source>
</evidence>
<organism evidence="2 3">
    <name type="scientific">Flavihumibacter stibioxidans</name>
    <dbReference type="NCBI Taxonomy" id="1834163"/>
    <lineage>
        <taxon>Bacteria</taxon>
        <taxon>Pseudomonadati</taxon>
        <taxon>Bacteroidota</taxon>
        <taxon>Chitinophagia</taxon>
        <taxon>Chitinophagales</taxon>
        <taxon>Chitinophagaceae</taxon>
        <taxon>Flavihumibacter</taxon>
    </lineage>
</organism>
<name>A0ABR7M792_9BACT</name>
<accession>A0ABR7M792</accession>
<evidence type="ECO:0000313" key="3">
    <source>
        <dbReference type="Proteomes" id="UP000765802"/>
    </source>
</evidence>
<reference evidence="2 3" key="1">
    <citation type="submission" date="2016-07" db="EMBL/GenBank/DDBJ databases">
        <title>Genome analysis of Flavihumibacter stibioxidans YS-17.</title>
        <authorList>
            <person name="Shi K."/>
            <person name="Han Y."/>
            <person name="Wang G."/>
        </authorList>
    </citation>
    <scope>NUCLEOTIDE SEQUENCE [LARGE SCALE GENOMIC DNA]</scope>
    <source>
        <strain evidence="2 3">YS-17</strain>
    </source>
</reference>
<dbReference type="EMBL" id="MBUA01000001">
    <property type="protein sequence ID" value="MBC6490491.1"/>
    <property type="molecule type" value="Genomic_DNA"/>
</dbReference>
<feature type="region of interest" description="Disordered" evidence="1">
    <location>
        <begin position="117"/>
        <end position="148"/>
    </location>
</feature>
<dbReference type="Proteomes" id="UP000765802">
    <property type="component" value="Unassembled WGS sequence"/>
</dbReference>
<keyword evidence="3" id="KW-1185">Reference proteome</keyword>
<protein>
    <submittedName>
        <fullName evidence="2">Uncharacterized protein</fullName>
    </submittedName>
</protein>
<evidence type="ECO:0000313" key="2">
    <source>
        <dbReference type="EMBL" id="MBC6490491.1"/>
    </source>
</evidence>
<proteinExistence type="predicted"/>